<dbReference type="PROSITE" id="PS00395">
    <property type="entry name" value="ALANINE_RACEMASE"/>
    <property type="match status" value="1"/>
</dbReference>
<name>A0ABT3LAA7_9CYAN</name>
<dbReference type="GO" id="GO:0008784">
    <property type="term" value="F:alanine racemase activity"/>
    <property type="evidence" value="ECO:0007669"/>
    <property type="project" value="UniProtKB-EC"/>
</dbReference>
<dbReference type="InterPro" id="IPR029066">
    <property type="entry name" value="PLP-binding_barrel"/>
</dbReference>
<evidence type="ECO:0000256" key="3">
    <source>
        <dbReference type="ARBA" id="ARBA00023235"/>
    </source>
</evidence>
<dbReference type="InterPro" id="IPR011079">
    <property type="entry name" value="Ala_racemase_C"/>
</dbReference>
<feature type="domain" description="Alanine racemase C-terminal" evidence="5">
    <location>
        <begin position="259"/>
        <end position="387"/>
    </location>
</feature>
<comment type="cofactor">
    <cofactor evidence="1 4">
        <name>pyridoxal 5'-phosphate</name>
        <dbReference type="ChEBI" id="CHEBI:597326"/>
    </cofactor>
</comment>
<organism evidence="6 7">
    <name type="scientific">Spirulina subsalsa FACHB-351</name>
    <dbReference type="NCBI Taxonomy" id="234711"/>
    <lineage>
        <taxon>Bacteria</taxon>
        <taxon>Bacillati</taxon>
        <taxon>Cyanobacteriota</taxon>
        <taxon>Cyanophyceae</taxon>
        <taxon>Spirulinales</taxon>
        <taxon>Spirulinaceae</taxon>
        <taxon>Spirulina</taxon>
    </lineage>
</organism>
<evidence type="ECO:0000256" key="2">
    <source>
        <dbReference type="ARBA" id="ARBA00022898"/>
    </source>
</evidence>
<dbReference type="EC" id="5.1.1.1" evidence="4"/>
<sequence length="388" mass="43277">MVLSYPSPQRLTVTQAEYQRAWVEINLTTLADNVRQIKRLLKPQTQLMAVIKADGYGHGAVMTAKTALQAGADWFAVATSQEGITLREAGIQAPILVLGAINSLEEIKAVVQYNLQPTLCSPQQALIFSDTLQQLGCDLPVHLNIDTGMSRLGTAWTEALEFVQFVRQLPHLELVSCYSHFATADDPDPSFMELQHQRFKEAIAQWQQHHLEPPMLHIANSAATLTDSCYHYDLVRVGLALYGLYPESHLRHKIPLKPALQIKARITQVKTIPPQSSVSYGRRFVCDRPLRIAVVGIGYADGVPRALTNQMEVLLRGQRVPQIGTVTMDQLMLDVTTIPDLQPGEIATLIGRDGQDVIPAEEWADKTNTISWEILCGFKQRLPRVYLD</sequence>
<evidence type="ECO:0000256" key="4">
    <source>
        <dbReference type="HAMAP-Rule" id="MF_01201"/>
    </source>
</evidence>
<comment type="caution">
    <text evidence="6">The sequence shown here is derived from an EMBL/GenBank/DDBJ whole genome shotgun (WGS) entry which is preliminary data.</text>
</comment>
<dbReference type="SMART" id="SM01005">
    <property type="entry name" value="Ala_racemase_C"/>
    <property type="match status" value="1"/>
</dbReference>
<dbReference type="HAMAP" id="MF_01201">
    <property type="entry name" value="Ala_racemase"/>
    <property type="match status" value="1"/>
</dbReference>
<dbReference type="EMBL" id="JAIHOM010000138">
    <property type="protein sequence ID" value="MCW6038443.1"/>
    <property type="molecule type" value="Genomic_DNA"/>
</dbReference>
<feature type="binding site" evidence="4">
    <location>
        <position position="151"/>
    </location>
    <ligand>
        <name>substrate</name>
    </ligand>
</feature>
<dbReference type="NCBIfam" id="TIGR00492">
    <property type="entry name" value="alr"/>
    <property type="match status" value="1"/>
</dbReference>
<dbReference type="Gene3D" id="2.40.37.10">
    <property type="entry name" value="Lyase, Ornithine Decarboxylase, Chain A, domain 1"/>
    <property type="match status" value="1"/>
</dbReference>
<dbReference type="InterPro" id="IPR001608">
    <property type="entry name" value="Ala_racemase_N"/>
</dbReference>
<feature type="active site" description="Proton acceptor; specific for D-alanine" evidence="4">
    <location>
        <position position="52"/>
    </location>
</feature>
<dbReference type="PANTHER" id="PTHR30511:SF0">
    <property type="entry name" value="ALANINE RACEMASE, CATABOLIC-RELATED"/>
    <property type="match status" value="1"/>
</dbReference>
<dbReference type="PANTHER" id="PTHR30511">
    <property type="entry name" value="ALANINE RACEMASE"/>
    <property type="match status" value="1"/>
</dbReference>
<dbReference type="InterPro" id="IPR000821">
    <property type="entry name" value="Ala_racemase"/>
</dbReference>
<dbReference type="Proteomes" id="UP001526426">
    <property type="component" value="Unassembled WGS sequence"/>
</dbReference>
<comment type="similarity">
    <text evidence="4">Belongs to the alanine racemase family.</text>
</comment>
<reference evidence="6 7" key="1">
    <citation type="submission" date="2021-08" db="EMBL/GenBank/DDBJ databases">
        <title>Draft genome sequence of Spirulina subsalsa with high tolerance to salinity and hype-accumulation of phycocyanin.</title>
        <authorList>
            <person name="Pei H."/>
            <person name="Jiang L."/>
        </authorList>
    </citation>
    <scope>NUCLEOTIDE SEQUENCE [LARGE SCALE GENOMIC DNA]</scope>
    <source>
        <strain evidence="6 7">FACHB-351</strain>
    </source>
</reference>
<evidence type="ECO:0000256" key="1">
    <source>
        <dbReference type="ARBA" id="ARBA00001933"/>
    </source>
</evidence>
<feature type="binding site" evidence="4">
    <location>
        <position position="328"/>
    </location>
    <ligand>
        <name>substrate</name>
    </ligand>
</feature>
<comment type="catalytic activity">
    <reaction evidence="4">
        <text>L-alanine = D-alanine</text>
        <dbReference type="Rhea" id="RHEA:20249"/>
        <dbReference type="ChEBI" id="CHEBI:57416"/>
        <dbReference type="ChEBI" id="CHEBI:57972"/>
        <dbReference type="EC" id="5.1.1.1"/>
    </reaction>
</comment>
<evidence type="ECO:0000259" key="5">
    <source>
        <dbReference type="SMART" id="SM01005"/>
    </source>
</evidence>
<evidence type="ECO:0000313" key="6">
    <source>
        <dbReference type="EMBL" id="MCW6038443.1"/>
    </source>
</evidence>
<accession>A0ABT3LAA7</accession>
<keyword evidence="3 4" id="KW-0413">Isomerase</keyword>
<feature type="modified residue" description="N6-(pyridoxal phosphate)lysine" evidence="4">
    <location>
        <position position="52"/>
    </location>
</feature>
<comment type="pathway">
    <text evidence="4">Amino-acid biosynthesis; D-alanine biosynthesis; D-alanine from L-alanine: step 1/1.</text>
</comment>
<proteinExistence type="inferred from homology"/>
<dbReference type="InterPro" id="IPR020622">
    <property type="entry name" value="Ala_racemase_pyridoxalP-BS"/>
</dbReference>
<keyword evidence="7" id="KW-1185">Reference proteome</keyword>
<feature type="active site" description="Proton acceptor; specific for L-alanine" evidence="4">
    <location>
        <position position="280"/>
    </location>
</feature>
<dbReference type="SUPFAM" id="SSF50621">
    <property type="entry name" value="Alanine racemase C-terminal domain-like"/>
    <property type="match status" value="1"/>
</dbReference>
<dbReference type="CDD" id="cd00430">
    <property type="entry name" value="PLPDE_III_AR"/>
    <property type="match status" value="1"/>
</dbReference>
<comment type="function">
    <text evidence="4">Catalyzes the interconversion of L-alanine and D-alanine. May also act on other amino acids.</text>
</comment>
<dbReference type="Gene3D" id="3.20.20.10">
    <property type="entry name" value="Alanine racemase"/>
    <property type="match status" value="1"/>
</dbReference>
<evidence type="ECO:0000313" key="7">
    <source>
        <dbReference type="Proteomes" id="UP001526426"/>
    </source>
</evidence>
<keyword evidence="2 4" id="KW-0663">Pyridoxal phosphate</keyword>
<dbReference type="Pfam" id="PF00842">
    <property type="entry name" value="Ala_racemase_C"/>
    <property type="match status" value="1"/>
</dbReference>
<dbReference type="InterPro" id="IPR009006">
    <property type="entry name" value="Ala_racemase/Decarboxylase_C"/>
</dbReference>
<dbReference type="Pfam" id="PF01168">
    <property type="entry name" value="Ala_racemase_N"/>
    <property type="match status" value="1"/>
</dbReference>
<gene>
    <name evidence="6" type="primary">alr</name>
    <name evidence="6" type="ORF">K4A83_19510</name>
</gene>
<dbReference type="RefSeq" id="WP_265266353.1">
    <property type="nucleotide sequence ID" value="NZ_JAIHOM010000138.1"/>
</dbReference>
<dbReference type="PRINTS" id="PR00992">
    <property type="entry name" value="ALARACEMASE"/>
</dbReference>
<protein>
    <recommendedName>
        <fullName evidence="4">Alanine racemase</fullName>
        <ecNumber evidence="4">5.1.1.1</ecNumber>
    </recommendedName>
</protein>
<dbReference type="SUPFAM" id="SSF51419">
    <property type="entry name" value="PLP-binding barrel"/>
    <property type="match status" value="1"/>
</dbReference>